<keyword evidence="1" id="KW-0732">Signal</keyword>
<proteinExistence type="predicted"/>
<protein>
    <submittedName>
        <fullName evidence="2">DUF4249 domain-containing protein</fullName>
    </submittedName>
</protein>
<name>A0A4R5CXB3_9FLAO</name>
<accession>A0A4R5CXB3</accession>
<evidence type="ECO:0000313" key="3">
    <source>
        <dbReference type="Proteomes" id="UP000294597"/>
    </source>
</evidence>
<dbReference type="Proteomes" id="UP000294597">
    <property type="component" value="Unassembled WGS sequence"/>
</dbReference>
<dbReference type="Pfam" id="PF14054">
    <property type="entry name" value="DUF4249"/>
    <property type="match status" value="1"/>
</dbReference>
<dbReference type="PROSITE" id="PS51257">
    <property type="entry name" value="PROKAR_LIPOPROTEIN"/>
    <property type="match status" value="1"/>
</dbReference>
<reference evidence="2 3" key="1">
    <citation type="submission" date="2019-03" db="EMBL/GenBank/DDBJ databases">
        <title>Flavobacterium TSA-D2 sp. nov., isolated from arctic soil.</title>
        <authorList>
            <person name="Chaudhary D.K."/>
        </authorList>
    </citation>
    <scope>NUCLEOTIDE SEQUENCE [LARGE SCALE GENOMIC DNA]</scope>
    <source>
        <strain evidence="2 3">TSA-D2</strain>
    </source>
</reference>
<keyword evidence="3" id="KW-1185">Reference proteome</keyword>
<evidence type="ECO:0000256" key="1">
    <source>
        <dbReference type="SAM" id="SignalP"/>
    </source>
</evidence>
<feature type="signal peptide" evidence="1">
    <location>
        <begin position="1"/>
        <end position="19"/>
    </location>
</feature>
<organism evidence="2 3">
    <name type="scientific">Flavobacterium hiemivividum</name>
    <dbReference type="NCBI Taxonomy" id="2541734"/>
    <lineage>
        <taxon>Bacteria</taxon>
        <taxon>Pseudomonadati</taxon>
        <taxon>Bacteroidota</taxon>
        <taxon>Flavobacteriia</taxon>
        <taxon>Flavobacteriales</taxon>
        <taxon>Flavobacteriaceae</taxon>
        <taxon>Flavobacterium</taxon>
    </lineage>
</organism>
<feature type="chain" id="PRO_5021000819" evidence="1">
    <location>
        <begin position="20"/>
        <end position="273"/>
    </location>
</feature>
<dbReference type="EMBL" id="SMFO01000005">
    <property type="protein sequence ID" value="TDE04160.1"/>
    <property type="molecule type" value="Genomic_DNA"/>
</dbReference>
<dbReference type="RefSeq" id="WP_132110784.1">
    <property type="nucleotide sequence ID" value="NZ_SMFO01000005.1"/>
</dbReference>
<comment type="caution">
    <text evidence="2">The sequence shown here is derived from an EMBL/GenBank/DDBJ whole genome shotgun (WGS) entry which is preliminary data.</text>
</comment>
<dbReference type="AlphaFoldDB" id="A0A4R5CXB3"/>
<dbReference type="InterPro" id="IPR025345">
    <property type="entry name" value="DUF4249"/>
</dbReference>
<evidence type="ECO:0000313" key="2">
    <source>
        <dbReference type="EMBL" id="TDE04160.1"/>
    </source>
</evidence>
<gene>
    <name evidence="2" type="ORF">E0F98_09405</name>
</gene>
<sequence length="273" mass="30633">MKKSIHFIVILLSVLFVSCEEVVDVDLNNTPPKLVIEASINWYKETTGRVQKVKLTTTADYFSNTIPTVSGATVYITNSSNIRFDFIETPNTGEYICNNFVPVINEDYVLTVIEDGETYTATEKLKSVAPISEIIQNNEGGFTGKNIEIKTYFTDPDNESNYYLYKYSYPKEKKINYNADEDIFFQGNKFFSISQNDDLEQGDEIAISHFGISKSYYNYIKILVSIAGGNGGAPFQSPPATVRGNIINTTNAANYPLGYFALSEADTRTYIIQ</sequence>